<evidence type="ECO:0000313" key="2">
    <source>
        <dbReference type="EMBL" id="NDV36218.1"/>
    </source>
</evidence>
<sequence>MENYLYCTYCKGTTARQDQVTALSLDIEGTSSIEEAFLRYFEAEVLDGNNLYLCQYCLGRRKTIKGVSIVQLPFIATIGIKRFVFNFEDMKIEKLYHKVVFHEIIDMNQFMVNGKIYSEDDTEAFSNAPSAMEKREQLKRRFLLNGPYVYELYCIIAHQGRADAGNYCAFIKCLKTKRWLQFDTMVSLATPQLILSTLGGTNQDPSAVCLYYRQLGESPQHNKIPISI</sequence>
<feature type="domain" description="USP" evidence="1">
    <location>
        <begin position="1"/>
        <end position="215"/>
    </location>
</feature>
<dbReference type="GO" id="GO:0004843">
    <property type="term" value="F:cysteine-type deubiquitinase activity"/>
    <property type="evidence" value="ECO:0007669"/>
    <property type="project" value="InterPro"/>
</dbReference>
<dbReference type="Gene3D" id="3.90.70.10">
    <property type="entry name" value="Cysteine proteinases"/>
    <property type="match status" value="1"/>
</dbReference>
<dbReference type="SUPFAM" id="SSF54001">
    <property type="entry name" value="Cysteine proteinases"/>
    <property type="match status" value="1"/>
</dbReference>
<dbReference type="GO" id="GO:0016579">
    <property type="term" value="P:protein deubiquitination"/>
    <property type="evidence" value="ECO:0007669"/>
    <property type="project" value="InterPro"/>
</dbReference>
<name>A0A6B2LHL1_9EUKA</name>
<dbReference type="PROSITE" id="PS50235">
    <property type="entry name" value="USP_3"/>
    <property type="match status" value="1"/>
</dbReference>
<protein>
    <recommendedName>
        <fullName evidence="1">USP domain-containing protein</fullName>
    </recommendedName>
</protein>
<reference evidence="2" key="1">
    <citation type="journal article" date="2020" name="J. Eukaryot. Microbiol.">
        <title>De novo Sequencing, Assembly and Annotation of the Transcriptome for the Free-Living Testate Amoeba Arcella intermedia.</title>
        <authorList>
            <person name="Ribeiro G.M."/>
            <person name="Porfirio-Sousa A.L."/>
            <person name="Maurer-Alcala X.X."/>
            <person name="Katz L.A."/>
            <person name="Lahr D.J.G."/>
        </authorList>
    </citation>
    <scope>NUCLEOTIDE SEQUENCE</scope>
</reference>
<dbReference type="GO" id="GO:0005829">
    <property type="term" value="C:cytosol"/>
    <property type="evidence" value="ECO:0007669"/>
    <property type="project" value="TreeGrafter"/>
</dbReference>
<dbReference type="InterPro" id="IPR050164">
    <property type="entry name" value="Peptidase_C19"/>
</dbReference>
<dbReference type="PANTHER" id="PTHR24006">
    <property type="entry name" value="UBIQUITIN CARBOXYL-TERMINAL HYDROLASE"/>
    <property type="match status" value="1"/>
</dbReference>
<dbReference type="InterPro" id="IPR028889">
    <property type="entry name" value="USP"/>
</dbReference>
<dbReference type="EMBL" id="GIBP01007249">
    <property type="protein sequence ID" value="NDV36218.1"/>
    <property type="molecule type" value="Transcribed_RNA"/>
</dbReference>
<accession>A0A6B2LHL1</accession>
<evidence type="ECO:0000259" key="1">
    <source>
        <dbReference type="PROSITE" id="PS50235"/>
    </source>
</evidence>
<dbReference type="InterPro" id="IPR038765">
    <property type="entry name" value="Papain-like_cys_pep_sf"/>
</dbReference>
<dbReference type="GO" id="GO:0005634">
    <property type="term" value="C:nucleus"/>
    <property type="evidence" value="ECO:0007669"/>
    <property type="project" value="TreeGrafter"/>
</dbReference>
<dbReference type="AlphaFoldDB" id="A0A6B2LHL1"/>
<dbReference type="Pfam" id="PF00443">
    <property type="entry name" value="UCH"/>
    <property type="match status" value="1"/>
</dbReference>
<proteinExistence type="predicted"/>
<organism evidence="2">
    <name type="scientific">Arcella intermedia</name>
    <dbReference type="NCBI Taxonomy" id="1963864"/>
    <lineage>
        <taxon>Eukaryota</taxon>
        <taxon>Amoebozoa</taxon>
        <taxon>Tubulinea</taxon>
        <taxon>Elardia</taxon>
        <taxon>Arcellinida</taxon>
        <taxon>Sphaerothecina</taxon>
        <taxon>Arcellidae</taxon>
        <taxon>Arcella</taxon>
    </lineage>
</organism>
<dbReference type="InterPro" id="IPR001394">
    <property type="entry name" value="Peptidase_C19_UCH"/>
</dbReference>